<dbReference type="InterPro" id="IPR000836">
    <property type="entry name" value="PRTase_dom"/>
</dbReference>
<dbReference type="NCBIfam" id="NF006605">
    <property type="entry name" value="PRK09162.1"/>
    <property type="match status" value="1"/>
</dbReference>
<name>A0A3B1AAY4_9ZZZZ</name>
<dbReference type="Gene3D" id="3.40.50.2020">
    <property type="match status" value="1"/>
</dbReference>
<dbReference type="GO" id="GO:0032263">
    <property type="term" value="P:GMP salvage"/>
    <property type="evidence" value="ECO:0007669"/>
    <property type="project" value="TreeGrafter"/>
</dbReference>
<dbReference type="GO" id="GO:0006178">
    <property type="term" value="P:guanine salvage"/>
    <property type="evidence" value="ECO:0007669"/>
    <property type="project" value="TreeGrafter"/>
</dbReference>
<feature type="domain" description="Phosphoribosyltransferase" evidence="1">
    <location>
        <begin position="19"/>
        <end position="165"/>
    </location>
</feature>
<sequence>MNDLEAAIALKQAECLYTDEQVQSAIDRVALEITKKLSKRNPLVLCVMTGALIPAGHILTRLNFPLQLDYIHATRYRGDTRGGVLNWLVKPTFPLQGRDVLIIDDIFDEGITLSEIVEFCSAEGANDIFTAVLVNKIHNRKTKLQVDFVGLETEDKYLFGYGMDYHNYLRNAPGIYAVKE</sequence>
<dbReference type="CDD" id="cd06223">
    <property type="entry name" value="PRTases_typeI"/>
    <property type="match status" value="1"/>
</dbReference>
<organism evidence="2">
    <name type="scientific">hydrothermal vent metagenome</name>
    <dbReference type="NCBI Taxonomy" id="652676"/>
    <lineage>
        <taxon>unclassified sequences</taxon>
        <taxon>metagenomes</taxon>
        <taxon>ecological metagenomes</taxon>
    </lineage>
</organism>
<dbReference type="GO" id="GO:0032264">
    <property type="term" value="P:IMP salvage"/>
    <property type="evidence" value="ECO:0007669"/>
    <property type="project" value="TreeGrafter"/>
</dbReference>
<keyword evidence="2" id="KW-0328">Glycosyltransferase</keyword>
<dbReference type="SUPFAM" id="SSF53271">
    <property type="entry name" value="PRTase-like"/>
    <property type="match status" value="1"/>
</dbReference>
<dbReference type="GO" id="GO:0005829">
    <property type="term" value="C:cytosol"/>
    <property type="evidence" value="ECO:0007669"/>
    <property type="project" value="TreeGrafter"/>
</dbReference>
<dbReference type="InterPro" id="IPR050408">
    <property type="entry name" value="HGPRT"/>
</dbReference>
<dbReference type="InterPro" id="IPR029057">
    <property type="entry name" value="PRTase-like"/>
</dbReference>
<dbReference type="PANTHER" id="PTHR43340">
    <property type="entry name" value="HYPOXANTHINE-GUANINE PHOSPHORIBOSYLTRANSFERASE"/>
    <property type="match status" value="1"/>
</dbReference>
<evidence type="ECO:0000313" key="2">
    <source>
        <dbReference type="EMBL" id="VAW97012.1"/>
    </source>
</evidence>
<dbReference type="GO" id="GO:0046100">
    <property type="term" value="P:hypoxanthine metabolic process"/>
    <property type="evidence" value="ECO:0007669"/>
    <property type="project" value="TreeGrafter"/>
</dbReference>
<dbReference type="EMBL" id="UOFR01000043">
    <property type="protein sequence ID" value="VAW97012.1"/>
    <property type="molecule type" value="Genomic_DNA"/>
</dbReference>
<dbReference type="GO" id="GO:0004422">
    <property type="term" value="F:hypoxanthine phosphoribosyltransferase activity"/>
    <property type="evidence" value="ECO:0007669"/>
    <property type="project" value="TreeGrafter"/>
</dbReference>
<dbReference type="GO" id="GO:0000287">
    <property type="term" value="F:magnesium ion binding"/>
    <property type="evidence" value="ECO:0007669"/>
    <property type="project" value="TreeGrafter"/>
</dbReference>
<accession>A0A3B1AAY4</accession>
<protein>
    <submittedName>
        <fullName evidence="2">Hypoxanthine-guanine phosphoribosyltransferase</fullName>
        <ecNumber evidence="2">2.4.2.8</ecNumber>
    </submittedName>
</protein>
<dbReference type="AlphaFoldDB" id="A0A3B1AAY4"/>
<gene>
    <name evidence="2" type="ORF">MNBD_GAMMA21-810</name>
</gene>
<dbReference type="EC" id="2.4.2.8" evidence="2"/>
<keyword evidence="2" id="KW-0808">Transferase</keyword>
<proteinExistence type="predicted"/>
<dbReference type="Pfam" id="PF00156">
    <property type="entry name" value="Pribosyltran"/>
    <property type="match status" value="1"/>
</dbReference>
<reference evidence="2" key="1">
    <citation type="submission" date="2018-06" db="EMBL/GenBank/DDBJ databases">
        <authorList>
            <person name="Zhirakovskaya E."/>
        </authorList>
    </citation>
    <scope>NUCLEOTIDE SEQUENCE</scope>
</reference>
<dbReference type="PANTHER" id="PTHR43340:SF1">
    <property type="entry name" value="HYPOXANTHINE PHOSPHORIBOSYLTRANSFERASE"/>
    <property type="match status" value="1"/>
</dbReference>
<evidence type="ECO:0000259" key="1">
    <source>
        <dbReference type="Pfam" id="PF00156"/>
    </source>
</evidence>